<feature type="domain" description="YdhG-like" evidence="1">
    <location>
        <begin position="18"/>
        <end position="123"/>
    </location>
</feature>
<evidence type="ECO:0000313" key="2">
    <source>
        <dbReference type="EMBL" id="MEK8181139.1"/>
    </source>
</evidence>
<sequence>MNNNEVNTYLEQLEHPLKAEVLQLRNYIKTDFPSLTEIIKWNAPSYQYNQLDFLTFNLAKPKDIKLILHRGAKNKEASLTRLIEDQSGLLQWAANDRAIITFTKSDEITNHQENLKSIIQNWITKL</sequence>
<accession>A0ABU9E3B5</accession>
<reference evidence="2 3" key="1">
    <citation type="submission" date="2024-04" db="EMBL/GenBank/DDBJ databases">
        <title>draft genome sequnece of Flavobacterium buctense JCM 30750.</title>
        <authorList>
            <person name="Kim D.-U."/>
        </authorList>
    </citation>
    <scope>NUCLEOTIDE SEQUENCE [LARGE SCALE GENOMIC DNA]</scope>
    <source>
        <strain evidence="2 3">JCM 30750</strain>
    </source>
</reference>
<dbReference type="SUPFAM" id="SSF159888">
    <property type="entry name" value="YdhG-like"/>
    <property type="match status" value="1"/>
</dbReference>
<gene>
    <name evidence="2" type="ORF">WMW71_12375</name>
</gene>
<dbReference type="EMBL" id="JBBPCB010000009">
    <property type="protein sequence ID" value="MEK8181139.1"/>
    <property type="molecule type" value="Genomic_DNA"/>
</dbReference>
<dbReference type="Gene3D" id="3.90.1150.200">
    <property type="match status" value="1"/>
</dbReference>
<comment type="caution">
    <text evidence="2">The sequence shown here is derived from an EMBL/GenBank/DDBJ whole genome shotgun (WGS) entry which is preliminary data.</text>
</comment>
<organism evidence="2 3">
    <name type="scientific">Flavobacterium buctense</name>
    <dbReference type="NCBI Taxonomy" id="1648146"/>
    <lineage>
        <taxon>Bacteria</taxon>
        <taxon>Pseudomonadati</taxon>
        <taxon>Bacteroidota</taxon>
        <taxon>Flavobacteriia</taxon>
        <taxon>Flavobacteriales</taxon>
        <taxon>Flavobacteriaceae</taxon>
        <taxon>Flavobacterium</taxon>
    </lineage>
</organism>
<dbReference type="RefSeq" id="WP_187661139.1">
    <property type="nucleotide sequence ID" value="NZ_JACTAB010000009.1"/>
</dbReference>
<protein>
    <submittedName>
        <fullName evidence="2">DUF1801 domain-containing protein</fullName>
    </submittedName>
</protein>
<keyword evidence="3" id="KW-1185">Reference proteome</keyword>
<evidence type="ECO:0000313" key="3">
    <source>
        <dbReference type="Proteomes" id="UP001491349"/>
    </source>
</evidence>
<proteinExistence type="predicted"/>
<name>A0ABU9E3B5_9FLAO</name>
<dbReference type="Proteomes" id="UP001491349">
    <property type="component" value="Unassembled WGS sequence"/>
</dbReference>
<dbReference type="InterPro" id="IPR014922">
    <property type="entry name" value="YdhG-like"/>
</dbReference>
<evidence type="ECO:0000259" key="1">
    <source>
        <dbReference type="Pfam" id="PF08818"/>
    </source>
</evidence>
<dbReference type="Pfam" id="PF08818">
    <property type="entry name" value="DUF1801"/>
    <property type="match status" value="1"/>
</dbReference>